<comment type="caution">
    <text evidence="2">The sequence shown here is derived from an EMBL/GenBank/DDBJ whole genome shotgun (WGS) entry which is preliminary data.</text>
</comment>
<dbReference type="Proteomes" id="UP000625711">
    <property type="component" value="Unassembled WGS sequence"/>
</dbReference>
<feature type="compositionally biased region" description="Basic and acidic residues" evidence="1">
    <location>
        <begin position="249"/>
        <end position="276"/>
    </location>
</feature>
<dbReference type="EMBL" id="JAACXV010000414">
    <property type="protein sequence ID" value="KAF7277742.1"/>
    <property type="molecule type" value="Genomic_DNA"/>
</dbReference>
<dbReference type="OrthoDB" id="10632834at2759"/>
<sequence>MSSRKFRRNVKAVSKNLADHTKAMEGDLQLLINSMLEIIQSKLVALRKLVKLKICIRNVKCMDSLERIVAQEERSDTYTISKHSDSKKEGHVNGSLEDLSSIAYGHASSTSGGAKPPHNSDKKSITADDSPTSNDLEKLCCELNQQNNNSGDLHDDGPHNTNKGNKTNVEISRSHNGDCEDSAKQKKMKEQSKSSVILLSRSEYESIIDILNSVLDAYKKQDERESRSNTRNLDKSKTEPYVHKLQLNNERKTLSDSICDKKESTKKDKNKTGRGL</sequence>
<feature type="compositionally biased region" description="Basic and acidic residues" evidence="1">
    <location>
        <begin position="222"/>
        <end position="242"/>
    </location>
</feature>
<feature type="compositionally biased region" description="Basic and acidic residues" evidence="1">
    <location>
        <begin position="172"/>
        <end position="192"/>
    </location>
</feature>
<dbReference type="AlphaFoldDB" id="A0A834IAU1"/>
<evidence type="ECO:0000313" key="2">
    <source>
        <dbReference type="EMBL" id="KAF7277742.1"/>
    </source>
</evidence>
<evidence type="ECO:0000256" key="1">
    <source>
        <dbReference type="SAM" id="MobiDB-lite"/>
    </source>
</evidence>
<feature type="region of interest" description="Disordered" evidence="1">
    <location>
        <begin position="74"/>
        <end position="93"/>
    </location>
</feature>
<name>A0A834IAU1_RHYFE</name>
<feature type="region of interest" description="Disordered" evidence="1">
    <location>
        <begin position="105"/>
        <end position="133"/>
    </location>
</feature>
<proteinExistence type="predicted"/>
<feature type="region of interest" description="Disordered" evidence="1">
    <location>
        <begin position="222"/>
        <end position="276"/>
    </location>
</feature>
<keyword evidence="3" id="KW-1185">Reference proteome</keyword>
<evidence type="ECO:0000313" key="3">
    <source>
        <dbReference type="Proteomes" id="UP000625711"/>
    </source>
</evidence>
<protein>
    <submittedName>
        <fullName evidence="2">Uncharacterized protein</fullName>
    </submittedName>
</protein>
<reference evidence="2" key="1">
    <citation type="submission" date="2020-08" db="EMBL/GenBank/DDBJ databases">
        <title>Genome sequencing and assembly of the red palm weevil Rhynchophorus ferrugineus.</title>
        <authorList>
            <person name="Dias G.B."/>
            <person name="Bergman C.M."/>
            <person name="Manee M."/>
        </authorList>
    </citation>
    <scope>NUCLEOTIDE SEQUENCE</scope>
    <source>
        <strain evidence="2">AA-2017</strain>
        <tissue evidence="2">Whole larva</tissue>
    </source>
</reference>
<organism evidence="2 3">
    <name type="scientific">Rhynchophorus ferrugineus</name>
    <name type="common">Red palm weevil</name>
    <name type="synonym">Curculio ferrugineus</name>
    <dbReference type="NCBI Taxonomy" id="354439"/>
    <lineage>
        <taxon>Eukaryota</taxon>
        <taxon>Metazoa</taxon>
        <taxon>Ecdysozoa</taxon>
        <taxon>Arthropoda</taxon>
        <taxon>Hexapoda</taxon>
        <taxon>Insecta</taxon>
        <taxon>Pterygota</taxon>
        <taxon>Neoptera</taxon>
        <taxon>Endopterygota</taxon>
        <taxon>Coleoptera</taxon>
        <taxon>Polyphaga</taxon>
        <taxon>Cucujiformia</taxon>
        <taxon>Curculionidae</taxon>
        <taxon>Dryophthorinae</taxon>
        <taxon>Rhynchophorus</taxon>
    </lineage>
</organism>
<accession>A0A834IAU1</accession>
<feature type="compositionally biased region" description="Polar residues" evidence="1">
    <location>
        <begin position="159"/>
        <end position="171"/>
    </location>
</feature>
<feature type="compositionally biased region" description="Basic and acidic residues" evidence="1">
    <location>
        <begin position="74"/>
        <end position="91"/>
    </location>
</feature>
<gene>
    <name evidence="2" type="ORF">GWI33_009288</name>
</gene>
<feature type="region of interest" description="Disordered" evidence="1">
    <location>
        <begin position="145"/>
        <end position="193"/>
    </location>
</feature>